<organism evidence="2 3">
    <name type="scientific">Microtetraspora malaysiensis</name>
    <dbReference type="NCBI Taxonomy" id="161358"/>
    <lineage>
        <taxon>Bacteria</taxon>
        <taxon>Bacillati</taxon>
        <taxon>Actinomycetota</taxon>
        <taxon>Actinomycetes</taxon>
        <taxon>Streptosporangiales</taxon>
        <taxon>Streptosporangiaceae</taxon>
        <taxon>Microtetraspora</taxon>
    </lineage>
</organism>
<dbReference type="CDD" id="cd00371">
    <property type="entry name" value="HMA"/>
    <property type="match status" value="1"/>
</dbReference>
<name>A0ABW6T4S3_9ACTN</name>
<comment type="caution">
    <text evidence="2">The sequence shown here is derived from an EMBL/GenBank/DDBJ whole genome shotgun (WGS) entry which is preliminary data.</text>
</comment>
<gene>
    <name evidence="2" type="ORF">ACFYXI_43140</name>
</gene>
<accession>A0ABW6T4S3</accession>
<proteinExistence type="predicted"/>
<evidence type="ECO:0000313" key="3">
    <source>
        <dbReference type="Proteomes" id="UP001602013"/>
    </source>
</evidence>
<protein>
    <submittedName>
        <fullName evidence="2">Heavy-metal-associated domain-containing protein</fullName>
    </submittedName>
</protein>
<dbReference type="Gene3D" id="3.30.70.100">
    <property type="match status" value="1"/>
</dbReference>
<evidence type="ECO:0000259" key="1">
    <source>
        <dbReference type="PROSITE" id="PS50846"/>
    </source>
</evidence>
<dbReference type="PROSITE" id="PS50846">
    <property type="entry name" value="HMA_2"/>
    <property type="match status" value="1"/>
</dbReference>
<keyword evidence="3" id="KW-1185">Reference proteome</keyword>
<dbReference type="Proteomes" id="UP001602013">
    <property type="component" value="Unassembled WGS sequence"/>
</dbReference>
<feature type="domain" description="HMA" evidence="1">
    <location>
        <begin position="7"/>
        <end position="75"/>
    </location>
</feature>
<sequence>MITIAYSLVGYHVTGLSSGTCDHCVAAIKADLIKVPGVVGVEVDPGAGKVSVLTNSAVDEDLVRAAMDLAGCEIVGSAIEEESREGGPIPVPTPA</sequence>
<reference evidence="2 3" key="1">
    <citation type="submission" date="2024-10" db="EMBL/GenBank/DDBJ databases">
        <title>The Natural Products Discovery Center: Release of the First 8490 Sequenced Strains for Exploring Actinobacteria Biosynthetic Diversity.</title>
        <authorList>
            <person name="Kalkreuter E."/>
            <person name="Kautsar S.A."/>
            <person name="Yang D."/>
            <person name="Bader C.D."/>
            <person name="Teijaro C.N."/>
            <person name="Fluegel L."/>
            <person name="Davis C.M."/>
            <person name="Simpson J.R."/>
            <person name="Lauterbach L."/>
            <person name="Steele A.D."/>
            <person name="Gui C."/>
            <person name="Meng S."/>
            <person name="Li G."/>
            <person name="Viehrig K."/>
            <person name="Ye F."/>
            <person name="Su P."/>
            <person name="Kiefer A.F."/>
            <person name="Nichols A."/>
            <person name="Cepeda A.J."/>
            <person name="Yan W."/>
            <person name="Fan B."/>
            <person name="Jiang Y."/>
            <person name="Adhikari A."/>
            <person name="Zheng C.-J."/>
            <person name="Schuster L."/>
            <person name="Cowan T.M."/>
            <person name="Smanski M.J."/>
            <person name="Chevrette M.G."/>
            <person name="De Carvalho L.P.S."/>
            <person name="Shen B."/>
        </authorList>
    </citation>
    <scope>NUCLEOTIDE SEQUENCE [LARGE SCALE GENOMIC DNA]</scope>
    <source>
        <strain evidence="2 3">NPDC002173</strain>
    </source>
</reference>
<dbReference type="InterPro" id="IPR006121">
    <property type="entry name" value="HMA_dom"/>
</dbReference>
<dbReference type="SUPFAM" id="SSF55008">
    <property type="entry name" value="HMA, heavy metal-associated domain"/>
    <property type="match status" value="1"/>
</dbReference>
<dbReference type="Pfam" id="PF00403">
    <property type="entry name" value="HMA"/>
    <property type="match status" value="1"/>
</dbReference>
<evidence type="ECO:0000313" key="2">
    <source>
        <dbReference type="EMBL" id="MFF3672296.1"/>
    </source>
</evidence>
<dbReference type="InterPro" id="IPR036163">
    <property type="entry name" value="HMA_dom_sf"/>
</dbReference>
<dbReference type="EMBL" id="JBIASD010000085">
    <property type="protein sequence ID" value="MFF3672296.1"/>
    <property type="molecule type" value="Genomic_DNA"/>
</dbReference>
<dbReference type="RefSeq" id="WP_387418461.1">
    <property type="nucleotide sequence ID" value="NZ_CP192002.1"/>
</dbReference>